<evidence type="ECO:0000256" key="1">
    <source>
        <dbReference type="SAM" id="MobiDB-lite"/>
    </source>
</evidence>
<feature type="region of interest" description="Disordered" evidence="1">
    <location>
        <begin position="1"/>
        <end position="54"/>
    </location>
</feature>
<feature type="compositionally biased region" description="Low complexity" evidence="1">
    <location>
        <begin position="10"/>
        <end position="31"/>
    </location>
</feature>
<accession>A0A4V6PVN5</accession>
<gene>
    <name evidence="2" type="ORF">EV186_108251</name>
</gene>
<keyword evidence="3" id="KW-1185">Reference proteome</keyword>
<dbReference type="Proteomes" id="UP000295444">
    <property type="component" value="Unassembled WGS sequence"/>
</dbReference>
<protein>
    <submittedName>
        <fullName evidence="2">Uncharacterized protein</fullName>
    </submittedName>
</protein>
<proteinExistence type="predicted"/>
<name>A0A4V6PVN5_LABRH</name>
<sequence length="143" mass="14982">MLGSACGSSQGTNAQPAPQAPATTQAPAGTPDRQPARTPPDGAKQLPAKQVDYSKLPKGFPHMVWLDGDGKTIGAVAQEGGCGRASAEVSDEGADKVILTLVETQPAKPRPCTMDLRYPKVTTQLELPLGNRTVVVQHTERKA</sequence>
<comment type="caution">
    <text evidence="2">The sequence shown here is derived from an EMBL/GenBank/DDBJ whole genome shotgun (WGS) entry which is preliminary data.</text>
</comment>
<dbReference type="AlphaFoldDB" id="A0A4V6PVN5"/>
<evidence type="ECO:0000313" key="2">
    <source>
        <dbReference type="EMBL" id="TDP92038.1"/>
    </source>
</evidence>
<dbReference type="EMBL" id="SNXZ01000008">
    <property type="protein sequence ID" value="TDP92038.1"/>
    <property type="molecule type" value="Genomic_DNA"/>
</dbReference>
<organism evidence="2 3">
    <name type="scientific">Labedaea rhizosphaerae</name>
    <dbReference type="NCBI Taxonomy" id="598644"/>
    <lineage>
        <taxon>Bacteria</taxon>
        <taxon>Bacillati</taxon>
        <taxon>Actinomycetota</taxon>
        <taxon>Actinomycetes</taxon>
        <taxon>Pseudonocardiales</taxon>
        <taxon>Pseudonocardiaceae</taxon>
        <taxon>Labedaea</taxon>
    </lineage>
</organism>
<evidence type="ECO:0000313" key="3">
    <source>
        <dbReference type="Proteomes" id="UP000295444"/>
    </source>
</evidence>
<reference evidence="2 3" key="1">
    <citation type="submission" date="2019-03" db="EMBL/GenBank/DDBJ databases">
        <title>Genomic Encyclopedia of Type Strains, Phase IV (KMG-IV): sequencing the most valuable type-strain genomes for metagenomic binning, comparative biology and taxonomic classification.</title>
        <authorList>
            <person name="Goeker M."/>
        </authorList>
    </citation>
    <scope>NUCLEOTIDE SEQUENCE [LARGE SCALE GENOMIC DNA]</scope>
    <source>
        <strain evidence="2 3">DSM 45361</strain>
    </source>
</reference>